<feature type="signal peptide" evidence="5">
    <location>
        <begin position="1"/>
        <end position="23"/>
    </location>
</feature>
<evidence type="ECO:0000256" key="4">
    <source>
        <dbReference type="ARBA" id="ARBA00022833"/>
    </source>
</evidence>
<dbReference type="Gene3D" id="3.60.15.10">
    <property type="entry name" value="Ribonuclease Z/Hydroxyacylglutathione hydrolase-like"/>
    <property type="match status" value="1"/>
</dbReference>
<dbReference type="InterPro" id="IPR001279">
    <property type="entry name" value="Metallo-B-lactamas"/>
</dbReference>
<comment type="caution">
    <text evidence="7">The sequence shown here is derived from an EMBL/GenBank/DDBJ whole genome shotgun (WGS) entry which is preliminary data.</text>
</comment>
<dbReference type="Proteomes" id="UP000294576">
    <property type="component" value="Unassembled WGS sequence"/>
</dbReference>
<sequence>MKTMTTSLLAAAVLMASGAAASADEVELWRLDCGQIEVRNLDVFSDTFKYSGKTRTLTDSCYLIRHDKDYMLWDAGLPTALIGAKADASATFAPALAEDLPTQLAKIGVKPEQIGRLGVSHNHFDHVGQAATFPGATLMIGAADFAQFKADPLPFAVDPNLIKPWLDGIAKVDPISGDRDVFDDGSVVILSTPGHTPGETSLLVRLAKTGPVLLSGDVVHFEEQFANRGVPTFNFDRADSLASMERLTGIAESLNAILVVQHDASDINKLPAFPKSAK</sequence>
<organism evidence="7 8">
    <name type="scientific">Rhizobium sullae</name>
    <name type="common">Rhizobium hedysari</name>
    <dbReference type="NCBI Taxonomy" id="50338"/>
    <lineage>
        <taxon>Bacteria</taxon>
        <taxon>Pseudomonadati</taxon>
        <taxon>Pseudomonadota</taxon>
        <taxon>Alphaproteobacteria</taxon>
        <taxon>Hyphomicrobiales</taxon>
        <taxon>Rhizobiaceae</taxon>
        <taxon>Rhizobium/Agrobacterium group</taxon>
        <taxon>Rhizobium</taxon>
    </lineage>
</organism>
<keyword evidence="5" id="KW-0732">Signal</keyword>
<dbReference type="EMBL" id="SMBH01000028">
    <property type="protein sequence ID" value="TCU07828.1"/>
    <property type="molecule type" value="Genomic_DNA"/>
</dbReference>
<evidence type="ECO:0000256" key="2">
    <source>
        <dbReference type="ARBA" id="ARBA00022723"/>
    </source>
</evidence>
<evidence type="ECO:0000259" key="6">
    <source>
        <dbReference type="SMART" id="SM00849"/>
    </source>
</evidence>
<feature type="domain" description="Metallo-beta-lactamase" evidence="6">
    <location>
        <begin position="58"/>
        <end position="262"/>
    </location>
</feature>
<dbReference type="SMART" id="SM00849">
    <property type="entry name" value="Lactamase_B"/>
    <property type="match status" value="1"/>
</dbReference>
<dbReference type="RefSeq" id="WP_132568501.1">
    <property type="nucleotide sequence ID" value="NZ_SMBH01000028.1"/>
</dbReference>
<comment type="similarity">
    <text evidence="1">Belongs to the metallo-beta-lactamase superfamily.</text>
</comment>
<evidence type="ECO:0000313" key="8">
    <source>
        <dbReference type="Proteomes" id="UP000294576"/>
    </source>
</evidence>
<feature type="chain" id="PRO_5020888082" evidence="5">
    <location>
        <begin position="24"/>
        <end position="278"/>
    </location>
</feature>
<proteinExistence type="inferred from homology"/>
<dbReference type="PANTHER" id="PTHR42978:SF3">
    <property type="entry name" value="BLR3078 PROTEIN"/>
    <property type="match status" value="1"/>
</dbReference>
<evidence type="ECO:0000313" key="7">
    <source>
        <dbReference type="EMBL" id="TCU07828.1"/>
    </source>
</evidence>
<dbReference type="Pfam" id="PF00753">
    <property type="entry name" value="Lactamase_B"/>
    <property type="match status" value="1"/>
</dbReference>
<reference evidence="7 8" key="1">
    <citation type="submission" date="2019-03" db="EMBL/GenBank/DDBJ databases">
        <title>Genomic Encyclopedia of Type Strains, Phase IV (KMG-V): Genome sequencing to study the core and pangenomes of soil and plant-associated prokaryotes.</title>
        <authorList>
            <person name="Whitman W."/>
        </authorList>
    </citation>
    <scope>NUCLEOTIDE SEQUENCE [LARGE SCALE GENOMIC DNA]</scope>
    <source>
        <strain evidence="7 8">Hc14</strain>
    </source>
</reference>
<accession>A0A4R3PSY0</accession>
<protein>
    <submittedName>
        <fullName evidence="7">Glyoxylase-like metal-dependent hydrolase (Beta-lactamase superfamily II)</fullName>
    </submittedName>
</protein>
<keyword evidence="4" id="KW-0862">Zinc</keyword>
<dbReference type="InterPro" id="IPR051013">
    <property type="entry name" value="MBL_superfamily_lactonases"/>
</dbReference>
<dbReference type="SUPFAM" id="SSF56281">
    <property type="entry name" value="Metallo-hydrolase/oxidoreductase"/>
    <property type="match status" value="1"/>
</dbReference>
<evidence type="ECO:0000256" key="1">
    <source>
        <dbReference type="ARBA" id="ARBA00007749"/>
    </source>
</evidence>
<keyword evidence="2" id="KW-0479">Metal-binding</keyword>
<gene>
    <name evidence="7" type="ORF">EV132_12855</name>
</gene>
<dbReference type="GO" id="GO:0016787">
    <property type="term" value="F:hydrolase activity"/>
    <property type="evidence" value="ECO:0007669"/>
    <property type="project" value="UniProtKB-KW"/>
</dbReference>
<dbReference type="CDD" id="cd07729">
    <property type="entry name" value="AHL_lactonase_MBL-fold"/>
    <property type="match status" value="1"/>
</dbReference>
<keyword evidence="3 7" id="KW-0378">Hydrolase</keyword>
<dbReference type="GO" id="GO:0046872">
    <property type="term" value="F:metal ion binding"/>
    <property type="evidence" value="ECO:0007669"/>
    <property type="project" value="UniProtKB-KW"/>
</dbReference>
<evidence type="ECO:0000256" key="5">
    <source>
        <dbReference type="SAM" id="SignalP"/>
    </source>
</evidence>
<evidence type="ECO:0000256" key="3">
    <source>
        <dbReference type="ARBA" id="ARBA00022801"/>
    </source>
</evidence>
<dbReference type="InterPro" id="IPR036866">
    <property type="entry name" value="RibonucZ/Hydroxyglut_hydro"/>
</dbReference>
<name>A0A4R3PSY0_RHISU</name>
<dbReference type="PANTHER" id="PTHR42978">
    <property type="entry name" value="QUORUM-QUENCHING LACTONASE YTNP-RELATED-RELATED"/>
    <property type="match status" value="1"/>
</dbReference>
<dbReference type="AlphaFoldDB" id="A0A4R3PSY0"/>